<evidence type="ECO:0000256" key="1">
    <source>
        <dbReference type="SAM" id="MobiDB-lite"/>
    </source>
</evidence>
<feature type="compositionally biased region" description="Polar residues" evidence="1">
    <location>
        <begin position="1"/>
        <end position="11"/>
    </location>
</feature>
<dbReference type="Proteomes" id="UP000325577">
    <property type="component" value="Linkage Group LG4"/>
</dbReference>
<dbReference type="AlphaFoldDB" id="A0A5J5A3D6"/>
<accession>A0A5J5A3D6</accession>
<protein>
    <recommendedName>
        <fullName evidence="4">Protein DETOXIFICATION</fullName>
    </recommendedName>
</protein>
<feature type="region of interest" description="Disordered" evidence="1">
    <location>
        <begin position="1"/>
        <end position="25"/>
    </location>
</feature>
<gene>
    <name evidence="2" type="ORF">F0562_010344</name>
</gene>
<reference evidence="2 3" key="1">
    <citation type="submission" date="2019-09" db="EMBL/GenBank/DDBJ databases">
        <title>A chromosome-level genome assembly of the Chinese tupelo Nyssa sinensis.</title>
        <authorList>
            <person name="Yang X."/>
            <person name="Kang M."/>
            <person name="Yang Y."/>
            <person name="Xiong H."/>
            <person name="Wang M."/>
            <person name="Zhang Z."/>
            <person name="Wang Z."/>
            <person name="Wu H."/>
            <person name="Ma T."/>
            <person name="Liu J."/>
            <person name="Xi Z."/>
        </authorList>
    </citation>
    <scope>NUCLEOTIDE SEQUENCE [LARGE SCALE GENOMIC DNA]</scope>
    <source>
        <strain evidence="2">J267</strain>
        <tissue evidence="2">Leaf</tissue>
    </source>
</reference>
<name>A0A5J5A3D6_9ASTE</name>
<dbReference type="OrthoDB" id="2126698at2759"/>
<evidence type="ECO:0008006" key="4">
    <source>
        <dbReference type="Google" id="ProtNLM"/>
    </source>
</evidence>
<evidence type="ECO:0000313" key="3">
    <source>
        <dbReference type="Proteomes" id="UP000325577"/>
    </source>
</evidence>
<organism evidence="2 3">
    <name type="scientific">Nyssa sinensis</name>
    <dbReference type="NCBI Taxonomy" id="561372"/>
    <lineage>
        <taxon>Eukaryota</taxon>
        <taxon>Viridiplantae</taxon>
        <taxon>Streptophyta</taxon>
        <taxon>Embryophyta</taxon>
        <taxon>Tracheophyta</taxon>
        <taxon>Spermatophyta</taxon>
        <taxon>Magnoliopsida</taxon>
        <taxon>eudicotyledons</taxon>
        <taxon>Gunneridae</taxon>
        <taxon>Pentapetalae</taxon>
        <taxon>asterids</taxon>
        <taxon>Cornales</taxon>
        <taxon>Nyssaceae</taxon>
        <taxon>Nyssa</taxon>
    </lineage>
</organism>
<dbReference type="EMBL" id="CM018047">
    <property type="protein sequence ID" value="KAA8523921.1"/>
    <property type="molecule type" value="Genomic_DNA"/>
</dbReference>
<sequence>MSSNTSLSDAGSRSPLLGSGGHEGEAKARWWKRILDVEAAKNQVLFSLPITITNLSYYLIPLVSVMFAGHLGELQLAGSNLAHSWSTVTGLTLMIFYCPYYEVCSAHLGRPTSEGLPREAYL</sequence>
<keyword evidence="3" id="KW-1185">Reference proteome</keyword>
<proteinExistence type="predicted"/>
<evidence type="ECO:0000313" key="2">
    <source>
        <dbReference type="EMBL" id="KAA8523921.1"/>
    </source>
</evidence>